<sequence length="833" mass="93957">MGRDSSCWEAVGAARETFIRIADEIKNHLEKASEPVPQAVTWTMYMIGKTKETAEPMILFCCRESASRKQVRTTIEESGILQRYPGVRVGDASRPPDFDQLVQLAGESSGSLNVGQNAKTKKLEFRCEANGSLYANRKHLGYDFESVMGNRIFVKLPGKDATIRKATIGGIVQSGLREFYLTAGHAFESSHSEASEDIEDDFDYDIGEESDTEAEQDFIDSTSRGSLSPERPDYSSSDEFSTSMGTESDISPNPTGKSISRVPPRESNYNTDTADSGYASALPRRFFENREVYVGNILVPRLSQNHPILDYALIEITKPSFIEYGHSILRSGSISLNLALSTTIESVPHNTKILAITSSGRNLEGTISGTPTYNTAESNKVHELWTIKLDGRLEEGDCGSWVVSARGGVFYGHIVAGSPESGAAYVVPAYQIFHDAKCRFGVDLKLPTKKPLEVEAGTQVQATKQVTSASSSTSASLHNISPVPSASYWNPKGLKDNSKQGTDRSDNRRLGLRGHEKGRPSVYAEHSLRKEVEIERTIVAPKLSSFTPPSSPPRSPARGAKIFPVEGKQNRRRSQQPFHSLKPSRQHRKERIVIIDEPPSPRAPPQMFTPPSPTDTTLEFNPVQITGRVVETIRARPVIVDERPLHRYRSIDDMSERPRRPRSSSRTRTQWDSPSSSHTSFDERARREVEETEARERDRERRRAEHIARVEAERRRNERIRQQNEEIRRRPAVPLPSAPLIRTRSGDQTQDLKGKMIGLSVSDESSRGREVEEWSPREEREREQARRDRLRDEEEEAMRQRMRERQMPKRRSSVGPGNRRQRVLYNDGVYRWE</sequence>
<feature type="region of interest" description="Disordered" evidence="1">
    <location>
        <begin position="459"/>
        <end position="528"/>
    </location>
</feature>
<dbReference type="EMBL" id="KZ613973">
    <property type="protein sequence ID" value="PMD29554.1"/>
    <property type="molecule type" value="Genomic_DNA"/>
</dbReference>
<dbReference type="Proteomes" id="UP000235786">
    <property type="component" value="Unassembled WGS sequence"/>
</dbReference>
<evidence type="ECO:0000256" key="1">
    <source>
        <dbReference type="SAM" id="MobiDB-lite"/>
    </source>
</evidence>
<feature type="region of interest" description="Disordered" evidence="1">
    <location>
        <begin position="543"/>
        <end position="617"/>
    </location>
</feature>
<accession>A0A2J6QTG3</accession>
<dbReference type="STRING" id="1149755.A0A2J6QTG3"/>
<dbReference type="AlphaFoldDB" id="A0A2J6QTG3"/>
<feature type="region of interest" description="Disordered" evidence="1">
    <location>
        <begin position="650"/>
        <end position="704"/>
    </location>
</feature>
<feature type="compositionally biased region" description="Basic and acidic residues" evidence="1">
    <location>
        <begin position="493"/>
        <end position="519"/>
    </location>
</feature>
<gene>
    <name evidence="2" type="ORF">L207DRAFT_520847</name>
</gene>
<proteinExistence type="predicted"/>
<organism evidence="2 3">
    <name type="scientific">Hyaloscypha variabilis (strain UAMH 11265 / GT02V1 / F)</name>
    <name type="common">Meliniomyces variabilis</name>
    <dbReference type="NCBI Taxonomy" id="1149755"/>
    <lineage>
        <taxon>Eukaryota</taxon>
        <taxon>Fungi</taxon>
        <taxon>Dikarya</taxon>
        <taxon>Ascomycota</taxon>
        <taxon>Pezizomycotina</taxon>
        <taxon>Leotiomycetes</taxon>
        <taxon>Helotiales</taxon>
        <taxon>Hyaloscyphaceae</taxon>
        <taxon>Hyaloscypha</taxon>
        <taxon>Hyaloscypha variabilis</taxon>
    </lineage>
</organism>
<name>A0A2J6QTG3_HYAVF</name>
<feature type="region of interest" description="Disordered" evidence="1">
    <location>
        <begin position="722"/>
        <end position="833"/>
    </location>
</feature>
<feature type="compositionally biased region" description="Basic and acidic residues" evidence="1">
    <location>
        <begin position="680"/>
        <end position="704"/>
    </location>
</feature>
<evidence type="ECO:0000313" key="3">
    <source>
        <dbReference type="Proteomes" id="UP000235786"/>
    </source>
</evidence>
<feature type="compositionally biased region" description="Pro residues" evidence="1">
    <location>
        <begin position="598"/>
        <end position="613"/>
    </location>
</feature>
<feature type="compositionally biased region" description="Basic and acidic residues" evidence="1">
    <location>
        <begin position="764"/>
        <end position="807"/>
    </location>
</feature>
<keyword evidence="3" id="KW-1185">Reference proteome</keyword>
<protein>
    <submittedName>
        <fullName evidence="2">Uncharacterized protein</fullName>
    </submittedName>
</protein>
<feature type="compositionally biased region" description="Low complexity" evidence="1">
    <location>
        <begin position="467"/>
        <end position="476"/>
    </location>
</feature>
<evidence type="ECO:0000313" key="2">
    <source>
        <dbReference type="EMBL" id="PMD29554.1"/>
    </source>
</evidence>
<reference evidence="2 3" key="1">
    <citation type="submission" date="2016-04" db="EMBL/GenBank/DDBJ databases">
        <title>A degradative enzymes factory behind the ericoid mycorrhizal symbiosis.</title>
        <authorList>
            <consortium name="DOE Joint Genome Institute"/>
            <person name="Martino E."/>
            <person name="Morin E."/>
            <person name="Grelet G."/>
            <person name="Kuo A."/>
            <person name="Kohler A."/>
            <person name="Daghino S."/>
            <person name="Barry K."/>
            <person name="Choi C."/>
            <person name="Cichocki N."/>
            <person name="Clum A."/>
            <person name="Copeland A."/>
            <person name="Hainaut M."/>
            <person name="Haridas S."/>
            <person name="Labutti K."/>
            <person name="Lindquist E."/>
            <person name="Lipzen A."/>
            <person name="Khouja H.-R."/>
            <person name="Murat C."/>
            <person name="Ohm R."/>
            <person name="Olson A."/>
            <person name="Spatafora J."/>
            <person name="Veneault-Fourrey C."/>
            <person name="Henrissat B."/>
            <person name="Grigoriev I."/>
            <person name="Martin F."/>
            <person name="Perotto S."/>
        </authorList>
    </citation>
    <scope>NUCLEOTIDE SEQUENCE [LARGE SCALE GENOMIC DNA]</scope>
    <source>
        <strain evidence="2 3">F</strain>
    </source>
</reference>
<feature type="compositionally biased region" description="Polar residues" evidence="1">
    <location>
        <begin position="477"/>
        <end position="488"/>
    </location>
</feature>
<dbReference type="OrthoDB" id="409136at2759"/>
<feature type="compositionally biased region" description="Polar residues" evidence="1">
    <location>
        <begin position="234"/>
        <end position="258"/>
    </location>
</feature>
<feature type="compositionally biased region" description="Polar residues" evidence="1">
    <location>
        <begin position="670"/>
        <end position="679"/>
    </location>
</feature>
<feature type="region of interest" description="Disordered" evidence="1">
    <location>
        <begin position="210"/>
        <end position="276"/>
    </location>
</feature>